<comment type="similarity">
    <text evidence="6">Belongs to the NDUFAF6 family.</text>
</comment>
<dbReference type="GeneID" id="93653035"/>
<comment type="subcellular location">
    <subcellularLocation>
        <location evidence="1">Mitochondrion inner membrane</location>
    </subcellularLocation>
</comment>
<evidence type="ECO:0000256" key="1">
    <source>
        <dbReference type="ARBA" id="ARBA00004273"/>
    </source>
</evidence>
<dbReference type="EMBL" id="JAEOAQ010000006">
    <property type="protein sequence ID" value="KAG5418077.1"/>
    <property type="molecule type" value="Genomic_DNA"/>
</dbReference>
<evidence type="ECO:0000256" key="2">
    <source>
        <dbReference type="ARBA" id="ARBA00022792"/>
    </source>
</evidence>
<accession>A0A8H7ZA45</accession>
<keyword evidence="5" id="KW-0472">Membrane</keyword>
<keyword evidence="3" id="KW-0809">Transit peptide</keyword>
<dbReference type="InterPro" id="IPR002060">
    <property type="entry name" value="Squ/phyt_synthse"/>
</dbReference>
<dbReference type="OrthoDB" id="270318at2759"/>
<evidence type="ECO:0000256" key="6">
    <source>
        <dbReference type="ARBA" id="ARBA00038273"/>
    </source>
</evidence>
<gene>
    <name evidence="7" type="ORF">I9W82_004406</name>
</gene>
<evidence type="ECO:0000256" key="5">
    <source>
        <dbReference type="ARBA" id="ARBA00023136"/>
    </source>
</evidence>
<dbReference type="GO" id="GO:0005743">
    <property type="term" value="C:mitochondrial inner membrane"/>
    <property type="evidence" value="ECO:0007669"/>
    <property type="project" value="UniProtKB-SubCell"/>
</dbReference>
<dbReference type="Gene3D" id="1.10.600.10">
    <property type="entry name" value="Farnesyl Diphosphate Synthase"/>
    <property type="match status" value="1"/>
</dbReference>
<organism evidence="7 8">
    <name type="scientific">Candida metapsilosis</name>
    <dbReference type="NCBI Taxonomy" id="273372"/>
    <lineage>
        <taxon>Eukaryota</taxon>
        <taxon>Fungi</taxon>
        <taxon>Dikarya</taxon>
        <taxon>Ascomycota</taxon>
        <taxon>Saccharomycotina</taxon>
        <taxon>Pichiomycetes</taxon>
        <taxon>Debaryomycetaceae</taxon>
        <taxon>Candida/Lodderomyces clade</taxon>
        <taxon>Candida</taxon>
    </lineage>
</organism>
<comment type="caution">
    <text evidence="7">The sequence shown here is derived from an EMBL/GenBank/DDBJ whole genome shotgun (WGS) entry which is preliminary data.</text>
</comment>
<protein>
    <submittedName>
        <fullName evidence="7">Uncharacterized protein</fullName>
    </submittedName>
</protein>
<name>A0A8H7ZA45_9ASCO</name>
<dbReference type="SUPFAM" id="SSF48576">
    <property type="entry name" value="Terpenoid synthases"/>
    <property type="match status" value="1"/>
</dbReference>
<keyword evidence="8" id="KW-1185">Reference proteome</keyword>
<sequence length="393" mass="44519">MIANRLNKVHSSTKPCGVAIARYSSTSYNSLIHNSVESINQILEKSDRSSYILAQYIPEPARNTFLAIRAFNLEISKINEGGKNTQSRASMASKQMTQTLGVSTADLKFKFWSDLLLRVFTEDPDNSKDLGEPIAILLRDGLRNNMNIDLSYLQKFLQTKRSFIKNNASFSNTNEICSYGEGTYSQLNYLTQQVLLSPSISPSSIQLLQASPTLQSLITDIAAHIGQATAVASMITGLRYYASTRNQVPLPIDVMSKHDLSQEAVLRLFQGHITDSKEEEQDLKNKLNSVVYDTAVVANDHMLTANKKLNDFKKEVSKVIDMHSHDEKFQTFAKRWRGKIPDAIFTPLMVGIPTSLYLKKLEKHDFDVLNTNVQQPEWRLAWTSFKDYYFRKI</sequence>
<dbReference type="Proteomes" id="UP000669133">
    <property type="component" value="Unassembled WGS sequence"/>
</dbReference>
<keyword evidence="2" id="KW-0999">Mitochondrion inner membrane</keyword>
<evidence type="ECO:0000313" key="8">
    <source>
        <dbReference type="Proteomes" id="UP000669133"/>
    </source>
</evidence>
<evidence type="ECO:0000256" key="3">
    <source>
        <dbReference type="ARBA" id="ARBA00022946"/>
    </source>
</evidence>
<evidence type="ECO:0000256" key="4">
    <source>
        <dbReference type="ARBA" id="ARBA00023128"/>
    </source>
</evidence>
<dbReference type="PANTHER" id="PTHR21181:SF13">
    <property type="entry name" value="NADH DEHYDROGENASE (UBIQUINONE) COMPLEX I, ASSEMBLY FACTOR 6"/>
    <property type="match status" value="1"/>
</dbReference>
<dbReference type="Pfam" id="PF00494">
    <property type="entry name" value="SQS_PSY"/>
    <property type="match status" value="1"/>
</dbReference>
<reference evidence="7 8" key="1">
    <citation type="submission" date="2020-12" db="EMBL/GenBank/DDBJ databases">
        <title>Effect of drift, selection, and recombination on the evolution of hybrid genomes in Candida yeast pathogens.</title>
        <authorList>
            <person name="Mixao V."/>
            <person name="Ksiezopolska E."/>
            <person name="Saus E."/>
            <person name="Boekhout T."/>
            <person name="Gacser A."/>
            <person name="Gabaldon T."/>
        </authorList>
    </citation>
    <scope>NUCLEOTIDE SEQUENCE [LARGE SCALE GENOMIC DNA]</scope>
    <source>
        <strain evidence="7 8">BP57</strain>
    </source>
</reference>
<dbReference type="PANTHER" id="PTHR21181">
    <property type="match status" value="1"/>
</dbReference>
<dbReference type="GO" id="GO:0032981">
    <property type="term" value="P:mitochondrial respiratory chain complex I assembly"/>
    <property type="evidence" value="ECO:0007669"/>
    <property type="project" value="TreeGrafter"/>
</dbReference>
<evidence type="ECO:0000313" key="7">
    <source>
        <dbReference type="EMBL" id="KAG5418077.1"/>
    </source>
</evidence>
<dbReference type="AlphaFoldDB" id="A0A8H7ZA45"/>
<proteinExistence type="inferred from homology"/>
<dbReference type="RefSeq" id="XP_067547193.1">
    <property type="nucleotide sequence ID" value="XM_067693475.1"/>
</dbReference>
<dbReference type="InterPro" id="IPR008949">
    <property type="entry name" value="Isoprenoid_synthase_dom_sf"/>
</dbReference>
<keyword evidence="4" id="KW-0496">Mitochondrion</keyword>